<evidence type="ECO:0000256" key="5">
    <source>
        <dbReference type="PROSITE-ProRule" id="PRU00221"/>
    </source>
</evidence>
<dbReference type="SUPFAM" id="SSF50978">
    <property type="entry name" value="WD40 repeat-like"/>
    <property type="match status" value="1"/>
</dbReference>
<dbReference type="InterPro" id="IPR015943">
    <property type="entry name" value="WD40/YVTN_repeat-like_dom_sf"/>
</dbReference>
<reference evidence="6" key="1">
    <citation type="submission" date="2013-12" db="EMBL/GenBank/DDBJ databases">
        <title>The Genome Sequence of Aphanomyces invadans NJM9701.</title>
        <authorList>
            <consortium name="The Broad Institute Genomics Platform"/>
            <person name="Russ C."/>
            <person name="Tyler B."/>
            <person name="van West P."/>
            <person name="Dieguez-Uribeondo J."/>
            <person name="Young S.K."/>
            <person name="Zeng Q."/>
            <person name="Gargeya S."/>
            <person name="Fitzgerald M."/>
            <person name="Abouelleil A."/>
            <person name="Alvarado L."/>
            <person name="Chapman S.B."/>
            <person name="Gainer-Dewar J."/>
            <person name="Goldberg J."/>
            <person name="Griggs A."/>
            <person name="Gujja S."/>
            <person name="Hansen M."/>
            <person name="Howarth C."/>
            <person name="Imamovic A."/>
            <person name="Ireland A."/>
            <person name="Larimer J."/>
            <person name="McCowan C."/>
            <person name="Murphy C."/>
            <person name="Pearson M."/>
            <person name="Poon T.W."/>
            <person name="Priest M."/>
            <person name="Roberts A."/>
            <person name="Saif S."/>
            <person name="Shea T."/>
            <person name="Sykes S."/>
            <person name="Wortman J."/>
            <person name="Nusbaum C."/>
            <person name="Birren B."/>
        </authorList>
    </citation>
    <scope>NUCLEOTIDE SEQUENCE [LARGE SCALE GENOMIC DNA]</scope>
    <source>
        <strain evidence="6">NJM9701</strain>
    </source>
</reference>
<evidence type="ECO:0000256" key="2">
    <source>
        <dbReference type="ARBA" id="ARBA00022490"/>
    </source>
</evidence>
<dbReference type="InterPro" id="IPR036322">
    <property type="entry name" value="WD40_repeat_dom_sf"/>
</dbReference>
<dbReference type="SMART" id="SM00320">
    <property type="entry name" value="WD40"/>
    <property type="match status" value="6"/>
</dbReference>
<proteinExistence type="predicted"/>
<dbReference type="InterPro" id="IPR001680">
    <property type="entry name" value="WD40_rpt"/>
</dbReference>
<dbReference type="PROSITE" id="PS00678">
    <property type="entry name" value="WD_REPEATS_1"/>
    <property type="match status" value="1"/>
</dbReference>
<dbReference type="GO" id="GO:0034709">
    <property type="term" value="C:methylosome"/>
    <property type="evidence" value="ECO:0007669"/>
    <property type="project" value="TreeGrafter"/>
</dbReference>
<dbReference type="PRINTS" id="PR00320">
    <property type="entry name" value="GPROTEINBRPT"/>
</dbReference>
<accession>A0A024U1M7</accession>
<feature type="repeat" description="WD" evidence="5">
    <location>
        <begin position="116"/>
        <end position="155"/>
    </location>
</feature>
<evidence type="ECO:0000256" key="1">
    <source>
        <dbReference type="ARBA" id="ARBA00004496"/>
    </source>
</evidence>
<dbReference type="PROSITE" id="PS50294">
    <property type="entry name" value="WD_REPEATS_REGION"/>
    <property type="match status" value="3"/>
</dbReference>
<evidence type="ECO:0000256" key="3">
    <source>
        <dbReference type="ARBA" id="ARBA00022574"/>
    </source>
</evidence>
<organism evidence="6">
    <name type="scientific">Aphanomyces invadans</name>
    <dbReference type="NCBI Taxonomy" id="157072"/>
    <lineage>
        <taxon>Eukaryota</taxon>
        <taxon>Sar</taxon>
        <taxon>Stramenopiles</taxon>
        <taxon>Oomycota</taxon>
        <taxon>Saprolegniomycetes</taxon>
        <taxon>Saprolegniales</taxon>
        <taxon>Verrucalvaceae</taxon>
        <taxon>Aphanomyces</taxon>
    </lineage>
</organism>
<keyword evidence="4" id="KW-0677">Repeat</keyword>
<sequence length="318" mass="35439">MATPDAVHTWSSLEEQVDALLHVTLPLLDDKQEYVTITTSLLEGNDWSSSVRLLAFEPFTGRIDHLHALRLPTTTAALTWHEESSLVIAGGDDGDLYFLTFDCASMKWSRVLPPNSIGHDDLITSIHANPSSFASASWDLTVKLWDVEGLSLIESLQGHSDKVWDVKWRPQSSHALASASQDRTVLVWDVRDKRHPTAFNTPFAALSVAWQPQNDHGVTAGLEDGSIYMFDLRSPSTPSSILANQHAGCVHGVVYNAMDKSLASFSDDMTVRLYSANAQMPRYTYNMHTDYVRGFAWLKTASWVVSSSFDKSVHFWQP</sequence>
<dbReference type="VEuPathDB" id="FungiDB:H310_08172"/>
<dbReference type="PROSITE" id="PS50082">
    <property type="entry name" value="WD_REPEATS_2"/>
    <property type="match status" value="3"/>
</dbReference>
<dbReference type="InterPro" id="IPR019775">
    <property type="entry name" value="WD40_repeat_CS"/>
</dbReference>
<protein>
    <submittedName>
        <fullName evidence="6">Uncharacterized protein</fullName>
    </submittedName>
</protein>
<gene>
    <name evidence="6" type="ORF">H310_08172</name>
</gene>
<dbReference type="STRING" id="157072.A0A024U1M7"/>
<dbReference type="OrthoDB" id="10260946at2759"/>
<feature type="repeat" description="WD" evidence="5">
    <location>
        <begin position="156"/>
        <end position="198"/>
    </location>
</feature>
<evidence type="ECO:0000313" key="6">
    <source>
        <dbReference type="EMBL" id="ETV99497.1"/>
    </source>
</evidence>
<feature type="repeat" description="WD" evidence="5">
    <location>
        <begin position="285"/>
        <end position="318"/>
    </location>
</feature>
<dbReference type="PANTHER" id="PTHR46853">
    <property type="entry name" value="METHYLOSOME PROTEIN 50"/>
    <property type="match status" value="1"/>
</dbReference>
<keyword evidence="2" id="KW-0963">Cytoplasm</keyword>
<evidence type="ECO:0000256" key="4">
    <source>
        <dbReference type="ARBA" id="ARBA00022737"/>
    </source>
</evidence>
<dbReference type="RefSeq" id="XP_008872053.1">
    <property type="nucleotide sequence ID" value="XM_008873831.1"/>
</dbReference>
<dbReference type="AlphaFoldDB" id="A0A024U1M7"/>
<dbReference type="InterPro" id="IPR052139">
    <property type="entry name" value="Methylosome_Comp_WDR77"/>
</dbReference>
<comment type="subcellular location">
    <subcellularLocation>
        <location evidence="1">Cytoplasm</location>
    </subcellularLocation>
</comment>
<name>A0A024U1M7_9STRA</name>
<dbReference type="GeneID" id="20085222"/>
<keyword evidence="3 5" id="KW-0853">WD repeat</keyword>
<dbReference type="InterPro" id="IPR020472">
    <property type="entry name" value="WD40_PAC1"/>
</dbReference>
<dbReference type="Gene3D" id="2.130.10.10">
    <property type="entry name" value="YVTN repeat-like/Quinoprotein amine dehydrogenase"/>
    <property type="match status" value="1"/>
</dbReference>
<dbReference type="PANTHER" id="PTHR46853:SF1">
    <property type="entry name" value="METHYLOSOME PROTEIN 50"/>
    <property type="match status" value="1"/>
</dbReference>
<dbReference type="eggNOG" id="KOG0277">
    <property type="taxonomic scope" value="Eukaryota"/>
</dbReference>
<dbReference type="Pfam" id="PF00400">
    <property type="entry name" value="WD40"/>
    <property type="match status" value="3"/>
</dbReference>
<dbReference type="EMBL" id="KI913967">
    <property type="protein sequence ID" value="ETV99497.1"/>
    <property type="molecule type" value="Genomic_DNA"/>
</dbReference>